<evidence type="ECO:0000256" key="2">
    <source>
        <dbReference type="ARBA" id="ARBA00022475"/>
    </source>
</evidence>
<feature type="transmembrane region" description="Helical" evidence="6">
    <location>
        <begin position="110"/>
        <end position="135"/>
    </location>
</feature>
<evidence type="ECO:0000256" key="1">
    <source>
        <dbReference type="ARBA" id="ARBA00004651"/>
    </source>
</evidence>
<reference evidence="8 9" key="1">
    <citation type="submission" date="2019-11" db="EMBL/GenBank/DDBJ databases">
        <authorList>
            <person name="Ren C."/>
            <person name="Wang H."/>
            <person name="Xu Y."/>
        </authorList>
    </citation>
    <scope>NUCLEOTIDE SEQUENCE [LARGE SCALE GENOMIC DNA]</scope>
    <source>
        <strain evidence="8 9">LBM 19010</strain>
    </source>
</reference>
<evidence type="ECO:0000313" key="8">
    <source>
        <dbReference type="EMBL" id="QKN24394.1"/>
    </source>
</evidence>
<dbReference type="KEGG" id="clf:GJQ69_07815"/>
<keyword evidence="2 6" id="KW-1003">Cell membrane</keyword>
<keyword evidence="6" id="KW-0813">Transport</keyword>
<organism evidence="8 9">
    <name type="scientific">Caproicibacterium lactatifermentans</name>
    <dbReference type="NCBI Taxonomy" id="2666138"/>
    <lineage>
        <taxon>Bacteria</taxon>
        <taxon>Bacillati</taxon>
        <taxon>Bacillota</taxon>
        <taxon>Clostridia</taxon>
        <taxon>Eubacteriales</taxon>
        <taxon>Oscillospiraceae</taxon>
        <taxon>Caproicibacterium</taxon>
    </lineage>
</organism>
<feature type="transmembrane region" description="Helical" evidence="6">
    <location>
        <begin position="197"/>
        <end position="217"/>
    </location>
</feature>
<feature type="transmembrane region" description="Helical" evidence="6">
    <location>
        <begin position="282"/>
        <end position="307"/>
    </location>
</feature>
<gene>
    <name evidence="8" type="ORF">GJQ69_07815</name>
</gene>
<name>A0A859DRV0_9FIRM</name>
<sequence length="674" mass="74513">MGKNFYMKLGAQNLRLNSKFYIPYLVASSFTAAMFYIMSFLANNRGVATIHSTCTMMLQFGTVIIGIFSVIILFYINSFLMKRRQKELGLYNVLGMEKRHIGRILGWETIYAYLITMGGGIGGGILLSKLFLLILCKVTSLSSSIEFYVDPNSMLLTALLFGAVFLVILIVNRLRIHILHPVELLRGGNVGEKEPKANWVLAIIGLVLTGIGYYIALTTESPIAAISLFFVAVVLVIIGTYFLFTSGIVALLKLLKKNKNFYYKPNHFVSVSGLIYRMKQNAAGLASICVLATMVMVMVSTTISLNIGADNCIATQCPQDFCLSISDANNTAADTLPAFVKKIATEKGLSVKNQSSGRSLNVMAKGTANGIFSFTRINDTNISSSTFFTFLTETDYDASSGKKLNLADDEVAVHTFYGNLPDTFQLNGKTYRVKTRLQTASLGQDMSAFIANSHTVIVKDEKVLNTIYQAYKAYIQKKPSGSPNAYEYQYLLNFDTGGTQAQQLALLHELTGSIPSNIRTSSNGSMRISVHSRADMTISYRDMCGGLLFLGIFLSVLFLMATVLIIYYKQISEGYDDVERFGIMRKVGMSTAEVKKAIHSQVLIVFFLPLLIACIHMAASFKYMTKLLACLQLQNVPLFATCTLCTIAVFAAVYVMVYAITTRTYYKIVSPRQK</sequence>
<feature type="transmembrane region" description="Helical" evidence="6">
    <location>
        <begin position="636"/>
        <end position="660"/>
    </location>
</feature>
<dbReference type="PANTHER" id="PTHR46795">
    <property type="entry name" value="ABC TRANSPORTER PERMEASE-RELATED-RELATED"/>
    <property type="match status" value="1"/>
</dbReference>
<accession>A0A859DRV0</accession>
<feature type="domain" description="ABC3 transporter permease C-terminal" evidence="7">
    <location>
        <begin position="62"/>
        <end position="176"/>
    </location>
</feature>
<feature type="transmembrane region" description="Helical" evidence="6">
    <location>
        <begin position="21"/>
        <end position="42"/>
    </location>
</feature>
<comment type="similarity">
    <text evidence="6">Belongs to the ABC-4 integral membrane protein family.</text>
</comment>
<feature type="transmembrane region" description="Helical" evidence="6">
    <location>
        <begin position="57"/>
        <end position="76"/>
    </location>
</feature>
<dbReference type="InterPro" id="IPR003838">
    <property type="entry name" value="ABC3_permease_C"/>
</dbReference>
<keyword evidence="3 6" id="KW-0812">Transmembrane</keyword>
<feature type="transmembrane region" description="Helical" evidence="6">
    <location>
        <begin position="602"/>
        <end position="624"/>
    </location>
</feature>
<dbReference type="GO" id="GO:0055085">
    <property type="term" value="P:transmembrane transport"/>
    <property type="evidence" value="ECO:0007669"/>
    <property type="project" value="UniProtKB-UniRule"/>
</dbReference>
<feature type="transmembrane region" description="Helical" evidence="6">
    <location>
        <begin position="223"/>
        <end position="252"/>
    </location>
</feature>
<dbReference type="EMBL" id="CP046051">
    <property type="protein sequence ID" value="QKN24394.1"/>
    <property type="molecule type" value="Genomic_DNA"/>
</dbReference>
<protein>
    <submittedName>
        <fullName evidence="8">FtsX-like permease family protein</fullName>
    </submittedName>
</protein>
<evidence type="ECO:0000313" key="9">
    <source>
        <dbReference type="Proteomes" id="UP000501316"/>
    </source>
</evidence>
<dbReference type="PIRSF" id="PIRSF018968">
    <property type="entry name" value="ABC_permease_BceB"/>
    <property type="match status" value="1"/>
</dbReference>
<evidence type="ECO:0000256" key="4">
    <source>
        <dbReference type="ARBA" id="ARBA00022989"/>
    </source>
</evidence>
<comment type="subcellular location">
    <subcellularLocation>
        <location evidence="1 6">Cell membrane</location>
        <topology evidence="1 6">Multi-pass membrane protein</topology>
    </subcellularLocation>
</comment>
<dbReference type="AlphaFoldDB" id="A0A859DRV0"/>
<feature type="transmembrane region" description="Helical" evidence="6">
    <location>
        <begin position="546"/>
        <end position="568"/>
    </location>
</feature>
<dbReference type="PANTHER" id="PTHR46795:SF3">
    <property type="entry name" value="ABC TRANSPORTER PERMEASE"/>
    <property type="match status" value="1"/>
</dbReference>
<evidence type="ECO:0000256" key="6">
    <source>
        <dbReference type="PIRNR" id="PIRNR018968"/>
    </source>
</evidence>
<evidence type="ECO:0000259" key="7">
    <source>
        <dbReference type="Pfam" id="PF02687"/>
    </source>
</evidence>
<dbReference type="Proteomes" id="UP000501316">
    <property type="component" value="Chromosome"/>
</dbReference>
<dbReference type="RefSeq" id="WP_086035279.1">
    <property type="nucleotide sequence ID" value="NZ_CP046051.1"/>
</dbReference>
<dbReference type="InterPro" id="IPR052536">
    <property type="entry name" value="ABC-4_Integral_Memb_Prot"/>
</dbReference>
<evidence type="ECO:0000256" key="5">
    <source>
        <dbReference type="ARBA" id="ARBA00023136"/>
    </source>
</evidence>
<proteinExistence type="inferred from homology"/>
<dbReference type="GO" id="GO:0005886">
    <property type="term" value="C:plasma membrane"/>
    <property type="evidence" value="ECO:0007669"/>
    <property type="project" value="UniProtKB-SubCell"/>
</dbReference>
<evidence type="ECO:0000256" key="3">
    <source>
        <dbReference type="ARBA" id="ARBA00022692"/>
    </source>
</evidence>
<keyword evidence="4 6" id="KW-1133">Transmembrane helix</keyword>
<dbReference type="InterPro" id="IPR027022">
    <property type="entry name" value="ABC_permease_BceB-typ"/>
</dbReference>
<keyword evidence="5 6" id="KW-0472">Membrane</keyword>
<dbReference type="Pfam" id="PF02687">
    <property type="entry name" value="FtsX"/>
    <property type="match status" value="1"/>
</dbReference>
<feature type="transmembrane region" description="Helical" evidence="6">
    <location>
        <begin position="155"/>
        <end position="176"/>
    </location>
</feature>